<comment type="subcellular location">
    <subcellularLocation>
        <location evidence="1">Membrane</location>
        <topology evidence="1">Single-pass membrane protein</topology>
    </subcellularLocation>
</comment>
<evidence type="ECO:0000256" key="3">
    <source>
        <dbReference type="ARBA" id="ARBA00022692"/>
    </source>
</evidence>
<reference evidence="7" key="1">
    <citation type="submission" date="2019-08" db="EMBL/GenBank/DDBJ databases">
        <authorList>
            <person name="Kucharzyk K."/>
            <person name="Murdoch R.W."/>
            <person name="Higgins S."/>
            <person name="Loffler F."/>
        </authorList>
    </citation>
    <scope>NUCLEOTIDE SEQUENCE</scope>
</reference>
<comment type="similarity">
    <text evidence="2">Belongs to the LemA family.</text>
</comment>
<organism evidence="7">
    <name type="scientific">bioreactor metagenome</name>
    <dbReference type="NCBI Taxonomy" id="1076179"/>
    <lineage>
        <taxon>unclassified sequences</taxon>
        <taxon>metagenomes</taxon>
        <taxon>ecological metagenomes</taxon>
    </lineage>
</organism>
<protein>
    <submittedName>
        <fullName evidence="7">Protein LemA</fullName>
    </submittedName>
</protein>
<accession>A0A645ATF3</accession>
<dbReference type="SUPFAM" id="SSF140478">
    <property type="entry name" value="LemA-like"/>
    <property type="match status" value="1"/>
</dbReference>
<evidence type="ECO:0000256" key="5">
    <source>
        <dbReference type="ARBA" id="ARBA00023136"/>
    </source>
</evidence>
<dbReference type="AlphaFoldDB" id="A0A645ATF3"/>
<dbReference type="InterPro" id="IPR023353">
    <property type="entry name" value="LemA-like_dom_sf"/>
</dbReference>
<keyword evidence="5 6" id="KW-0472">Membrane</keyword>
<evidence type="ECO:0000256" key="2">
    <source>
        <dbReference type="ARBA" id="ARBA00008854"/>
    </source>
</evidence>
<sequence length="192" mass="21678">MDVSKIIWIAAPLVIVLLWAINLSNRLTYRRNQADNAFASVDVYLKKRFDLIPNLVAAVQQYMGHEKSVLAEITALRAEAMKTGLSGEEKIEINNKMNSALRSVNVAMENYPDLKSNMNILQLQASLNEVEEQLSAARRTYNTVVMLFNNGVQLFPSSLIAAMRGCRAKTYLETPDTERNNIKVKELFNPRS</sequence>
<dbReference type="Pfam" id="PF04011">
    <property type="entry name" value="LemA"/>
    <property type="match status" value="1"/>
</dbReference>
<gene>
    <name evidence="7" type="primary">lemA_26</name>
    <name evidence="7" type="ORF">SDC9_103202</name>
</gene>
<comment type="caution">
    <text evidence="7">The sequence shown here is derived from an EMBL/GenBank/DDBJ whole genome shotgun (WGS) entry which is preliminary data.</text>
</comment>
<evidence type="ECO:0000256" key="6">
    <source>
        <dbReference type="SAM" id="Phobius"/>
    </source>
</evidence>
<feature type="transmembrane region" description="Helical" evidence="6">
    <location>
        <begin position="6"/>
        <end position="23"/>
    </location>
</feature>
<evidence type="ECO:0000256" key="4">
    <source>
        <dbReference type="ARBA" id="ARBA00022989"/>
    </source>
</evidence>
<dbReference type="Gene3D" id="1.20.1440.20">
    <property type="entry name" value="LemA-like domain"/>
    <property type="match status" value="1"/>
</dbReference>
<dbReference type="PANTHER" id="PTHR34478:SF1">
    <property type="entry name" value="PROTEIN LEMA"/>
    <property type="match status" value="1"/>
</dbReference>
<evidence type="ECO:0000256" key="1">
    <source>
        <dbReference type="ARBA" id="ARBA00004167"/>
    </source>
</evidence>
<dbReference type="EMBL" id="VSSQ01015739">
    <property type="protein sequence ID" value="MPM56400.1"/>
    <property type="molecule type" value="Genomic_DNA"/>
</dbReference>
<evidence type="ECO:0000313" key="7">
    <source>
        <dbReference type="EMBL" id="MPM56400.1"/>
    </source>
</evidence>
<name>A0A645ATF3_9ZZZZ</name>
<dbReference type="PANTHER" id="PTHR34478">
    <property type="entry name" value="PROTEIN LEMA"/>
    <property type="match status" value="1"/>
</dbReference>
<keyword evidence="4 6" id="KW-1133">Transmembrane helix</keyword>
<keyword evidence="3 6" id="KW-0812">Transmembrane</keyword>
<proteinExistence type="inferred from homology"/>
<dbReference type="InterPro" id="IPR007156">
    <property type="entry name" value="MamQ_LemA"/>
</dbReference>
<dbReference type="GO" id="GO:0016020">
    <property type="term" value="C:membrane"/>
    <property type="evidence" value="ECO:0007669"/>
    <property type="project" value="UniProtKB-SubCell"/>
</dbReference>